<evidence type="ECO:0000313" key="2">
    <source>
        <dbReference type="Proteomes" id="UP001500002"/>
    </source>
</evidence>
<gene>
    <name evidence="1" type="ORF">GCM10009749_07290</name>
</gene>
<sequence length="137" mass="14932">MKYQRETTALGGIARRSDLRHMGLDDQAVRIFTANGGLIRVRQAWYALPDTHAAAVRACEFGGRLACASALRFHGQLGEDDGVLHIEIPANSMARVPQSACGSVNVHWSRHPSAGNRAVVDAAAAWRQWERCGRAGR</sequence>
<dbReference type="EMBL" id="BAAANJ010000002">
    <property type="protein sequence ID" value="GAA1801731.1"/>
    <property type="molecule type" value="Genomic_DNA"/>
</dbReference>
<reference evidence="1 2" key="1">
    <citation type="journal article" date="2019" name="Int. J. Syst. Evol. Microbiol.">
        <title>The Global Catalogue of Microorganisms (GCM) 10K type strain sequencing project: providing services to taxonomists for standard genome sequencing and annotation.</title>
        <authorList>
            <consortium name="The Broad Institute Genomics Platform"/>
            <consortium name="The Broad Institute Genome Sequencing Center for Infectious Disease"/>
            <person name="Wu L."/>
            <person name="Ma J."/>
        </authorList>
    </citation>
    <scope>NUCLEOTIDE SEQUENCE [LARGE SCALE GENOMIC DNA]</scope>
    <source>
        <strain evidence="1 2">JCM 14322</strain>
    </source>
</reference>
<accession>A0ABN2LWV5</accession>
<comment type="caution">
    <text evidence="1">The sequence shown here is derived from an EMBL/GenBank/DDBJ whole genome shotgun (WGS) entry which is preliminary data.</text>
</comment>
<evidence type="ECO:0000313" key="1">
    <source>
        <dbReference type="EMBL" id="GAA1801731.1"/>
    </source>
</evidence>
<protein>
    <submittedName>
        <fullName evidence="1">Uncharacterized protein</fullName>
    </submittedName>
</protein>
<keyword evidence="2" id="KW-1185">Reference proteome</keyword>
<proteinExistence type="predicted"/>
<dbReference type="Proteomes" id="UP001500002">
    <property type="component" value="Unassembled WGS sequence"/>
</dbReference>
<organism evidence="1 2">
    <name type="scientific">Agromyces neolithicus</name>
    <dbReference type="NCBI Taxonomy" id="269420"/>
    <lineage>
        <taxon>Bacteria</taxon>
        <taxon>Bacillati</taxon>
        <taxon>Actinomycetota</taxon>
        <taxon>Actinomycetes</taxon>
        <taxon>Micrococcales</taxon>
        <taxon>Microbacteriaceae</taxon>
        <taxon>Agromyces</taxon>
    </lineage>
</organism>
<name>A0ABN2LWV5_9MICO</name>